<feature type="domain" description="DUF7924" evidence="2">
    <location>
        <begin position="273"/>
        <end position="451"/>
    </location>
</feature>
<evidence type="ECO:0000259" key="2">
    <source>
        <dbReference type="Pfam" id="PF25545"/>
    </source>
</evidence>
<feature type="compositionally biased region" description="Basic and acidic residues" evidence="1">
    <location>
        <begin position="49"/>
        <end position="60"/>
    </location>
</feature>
<dbReference type="GeneID" id="55992215"/>
<reference evidence="4" key="1">
    <citation type="submission" date="2020-06" db="EMBL/GenBank/DDBJ databases">
        <title>A chromosome-scale genome assembly of Talaromyces rugulosus W13939.</title>
        <authorList>
            <person name="Wang B."/>
            <person name="Guo L."/>
            <person name="Ye K."/>
            <person name="Wang L."/>
        </authorList>
    </citation>
    <scope>NUCLEOTIDE SEQUENCE [LARGE SCALE GENOMIC DNA]</scope>
    <source>
        <strain evidence="4">W13939</strain>
    </source>
</reference>
<dbReference type="InterPro" id="IPR057684">
    <property type="entry name" value="DUF7924"/>
</dbReference>
<dbReference type="EMBL" id="CP055899">
    <property type="protein sequence ID" value="QKX57597.1"/>
    <property type="molecule type" value="Genomic_DNA"/>
</dbReference>
<name>A0A7H8QUF3_TALRU</name>
<dbReference type="OrthoDB" id="5132737at2759"/>
<dbReference type="Pfam" id="PF25545">
    <property type="entry name" value="DUF7924"/>
    <property type="match status" value="1"/>
</dbReference>
<dbReference type="KEGG" id="trg:TRUGW13939_04715"/>
<evidence type="ECO:0000256" key="1">
    <source>
        <dbReference type="SAM" id="MobiDB-lite"/>
    </source>
</evidence>
<feature type="compositionally biased region" description="Basic and acidic residues" evidence="1">
    <location>
        <begin position="96"/>
        <end position="107"/>
    </location>
</feature>
<feature type="region of interest" description="Disordered" evidence="1">
    <location>
        <begin position="1"/>
        <end position="110"/>
    </location>
</feature>
<evidence type="ECO:0000313" key="4">
    <source>
        <dbReference type="Proteomes" id="UP000509510"/>
    </source>
</evidence>
<feature type="region of interest" description="Disordered" evidence="1">
    <location>
        <begin position="123"/>
        <end position="148"/>
    </location>
</feature>
<feature type="compositionally biased region" description="Polar residues" evidence="1">
    <location>
        <begin position="125"/>
        <end position="137"/>
    </location>
</feature>
<protein>
    <recommendedName>
        <fullName evidence="2">DUF7924 domain-containing protein</fullName>
    </recommendedName>
</protein>
<evidence type="ECO:0000313" key="3">
    <source>
        <dbReference type="EMBL" id="QKX57597.1"/>
    </source>
</evidence>
<dbReference type="PANTHER" id="PTHR42470">
    <property type="entry name" value="VAST DOMAIN-CONTAINING PROTEIN"/>
    <property type="match status" value="1"/>
</dbReference>
<dbReference type="AlphaFoldDB" id="A0A7H8QUF3"/>
<dbReference type="RefSeq" id="XP_035343775.1">
    <property type="nucleotide sequence ID" value="XM_035487882.1"/>
</dbReference>
<accession>A0A7H8QUF3</accession>
<dbReference type="Proteomes" id="UP000509510">
    <property type="component" value="Chromosome II"/>
</dbReference>
<sequence>MPPKRKSARRQPIAHVLGRPRTPPQPVQFPFGSARAGNVALSEDSVNQQEDRFQEPDPMRIDNIPPHVVGEEGRTSSSPTAIQPETQAEPTSQNPVDDRNDGPHSSEDVTSVAEVLQAVEEDNHNIFTHNDAGSSLPATRRRAASNGNLDDGKFSFLSKLARIEENEENSGEQVENPLQERLFYETPQPSQSIPGTSSNLLGSAWKYNQYLLRVLERNGIILGSKQLGERSFPYWRSFLEDIERQIERQDLPACSRYIPVDAYLDWSEYIHGLQCRTAKDAMKRILGAIAPTRRQLAQENSKFCHLVLLDSKKRWINSLISTLAQPIRSVGMRCDAFTPVELDAILATDGANTSYYGTKRMLFPFLTFEYNQIDIYIADSQGAFRMGLAVKNLVDLHRRANNTAAINGRISGFSLSFDTHEVKIWGYYPLLDNSGDVRVHRQLIVHRSLSTPRAISCDAINGKRNLNRVWLL</sequence>
<feature type="compositionally biased region" description="Polar residues" evidence="1">
    <location>
        <begin position="75"/>
        <end position="95"/>
    </location>
</feature>
<proteinExistence type="predicted"/>
<keyword evidence="4" id="KW-1185">Reference proteome</keyword>
<gene>
    <name evidence="3" type="ORF">TRUGW13939_04715</name>
</gene>
<dbReference type="PANTHER" id="PTHR42470:SF2">
    <property type="match status" value="1"/>
</dbReference>
<organism evidence="3 4">
    <name type="scientific">Talaromyces rugulosus</name>
    <name type="common">Penicillium rugulosum</name>
    <dbReference type="NCBI Taxonomy" id="121627"/>
    <lineage>
        <taxon>Eukaryota</taxon>
        <taxon>Fungi</taxon>
        <taxon>Dikarya</taxon>
        <taxon>Ascomycota</taxon>
        <taxon>Pezizomycotina</taxon>
        <taxon>Eurotiomycetes</taxon>
        <taxon>Eurotiomycetidae</taxon>
        <taxon>Eurotiales</taxon>
        <taxon>Trichocomaceae</taxon>
        <taxon>Talaromyces</taxon>
        <taxon>Talaromyces sect. Islandici</taxon>
    </lineage>
</organism>